<name>A0AAN8PTZ7_POLSC</name>
<evidence type="ECO:0000256" key="6">
    <source>
        <dbReference type="ARBA" id="ARBA00023242"/>
    </source>
</evidence>
<evidence type="ECO:0000259" key="9">
    <source>
        <dbReference type="Pfam" id="PF08790"/>
    </source>
</evidence>
<feature type="domain" description="Cell growth-regulating nucleolar protein-like winged helix" evidence="10">
    <location>
        <begin position="498"/>
        <end position="567"/>
    </location>
</feature>
<comment type="caution">
    <text evidence="11">The sequence shown here is derived from an EMBL/GenBank/DDBJ whole genome shotgun (WGS) entry which is preliminary data.</text>
</comment>
<evidence type="ECO:0000313" key="12">
    <source>
        <dbReference type="Proteomes" id="UP001372834"/>
    </source>
</evidence>
<dbReference type="SUPFAM" id="SSF57667">
    <property type="entry name" value="beta-beta-alpha zinc fingers"/>
    <property type="match status" value="2"/>
</dbReference>
<dbReference type="PROSITE" id="PS51804">
    <property type="entry name" value="ZF_C2HC_LYAR"/>
    <property type="match status" value="1"/>
</dbReference>
<evidence type="ECO:0000256" key="2">
    <source>
        <dbReference type="ARBA" id="ARBA00022723"/>
    </source>
</evidence>
<dbReference type="PANTHER" id="PTHR13100:SF10">
    <property type="entry name" value="CELL GROWTH-REGULATING NUCLEOLAR PROTEIN"/>
    <property type="match status" value="1"/>
</dbReference>
<dbReference type="Pfam" id="PF08790">
    <property type="entry name" value="zf-LYAR"/>
    <property type="match status" value="1"/>
</dbReference>
<evidence type="ECO:0000259" key="10">
    <source>
        <dbReference type="Pfam" id="PF25879"/>
    </source>
</evidence>
<feature type="domain" description="Zinc finger C2H2 LYAR-type" evidence="9">
    <location>
        <begin position="33"/>
        <end position="60"/>
    </location>
</feature>
<dbReference type="InterPro" id="IPR058719">
    <property type="entry name" value="WHD_LYAR"/>
</dbReference>
<dbReference type="Gene3D" id="3.30.1490.490">
    <property type="match status" value="1"/>
</dbReference>
<dbReference type="InterPro" id="IPR036236">
    <property type="entry name" value="Znf_C2H2_sf"/>
</dbReference>
<dbReference type="Proteomes" id="UP001372834">
    <property type="component" value="Unassembled WGS sequence"/>
</dbReference>
<keyword evidence="6" id="KW-0539">Nucleus</keyword>
<organism evidence="11 12">
    <name type="scientific">Polyplax serrata</name>
    <name type="common">Common mouse louse</name>
    <dbReference type="NCBI Taxonomy" id="468196"/>
    <lineage>
        <taxon>Eukaryota</taxon>
        <taxon>Metazoa</taxon>
        <taxon>Ecdysozoa</taxon>
        <taxon>Arthropoda</taxon>
        <taxon>Hexapoda</taxon>
        <taxon>Insecta</taxon>
        <taxon>Pterygota</taxon>
        <taxon>Neoptera</taxon>
        <taxon>Paraneoptera</taxon>
        <taxon>Psocodea</taxon>
        <taxon>Troctomorpha</taxon>
        <taxon>Phthiraptera</taxon>
        <taxon>Anoplura</taxon>
        <taxon>Polyplacidae</taxon>
        <taxon>Polyplax</taxon>
    </lineage>
</organism>
<evidence type="ECO:0000256" key="8">
    <source>
        <dbReference type="SAM" id="MobiDB-lite"/>
    </source>
</evidence>
<keyword evidence="3" id="KW-0677">Repeat</keyword>
<proteinExistence type="predicted"/>
<dbReference type="AlphaFoldDB" id="A0AAN8PTZ7"/>
<comment type="subcellular location">
    <subcellularLocation>
        <location evidence="1">Nucleus</location>
    </subcellularLocation>
</comment>
<evidence type="ECO:0000256" key="4">
    <source>
        <dbReference type="ARBA" id="ARBA00022771"/>
    </source>
</evidence>
<evidence type="ECO:0000256" key="1">
    <source>
        <dbReference type="ARBA" id="ARBA00004123"/>
    </source>
</evidence>
<dbReference type="GO" id="GO:0006364">
    <property type="term" value="P:rRNA processing"/>
    <property type="evidence" value="ECO:0007669"/>
    <property type="project" value="TreeGrafter"/>
</dbReference>
<protein>
    <recommendedName>
        <fullName evidence="13">Cell growth-regulating nucleolar protein</fullName>
    </recommendedName>
</protein>
<dbReference type="Pfam" id="PF25879">
    <property type="entry name" value="WHD_LYAR"/>
    <property type="match status" value="1"/>
</dbReference>
<feature type="compositionally biased region" description="Basic and acidic residues" evidence="8">
    <location>
        <begin position="463"/>
        <end position="475"/>
    </location>
</feature>
<dbReference type="FunFam" id="3.30.1490.490:FF:000001">
    <property type="entry name" value="cell growth-regulating nucleolar protein-like"/>
    <property type="match status" value="1"/>
</dbReference>
<dbReference type="PANTHER" id="PTHR13100">
    <property type="entry name" value="CELL GROWTH-REGULATING NUCLEOLAR PROTEIN LYAR"/>
    <property type="match status" value="1"/>
</dbReference>
<feature type="compositionally biased region" description="Acidic residues" evidence="8">
    <location>
        <begin position="317"/>
        <end position="330"/>
    </location>
</feature>
<keyword evidence="4 7" id="KW-0863">Zinc-finger</keyword>
<feature type="compositionally biased region" description="Low complexity" evidence="8">
    <location>
        <begin position="234"/>
        <end position="246"/>
    </location>
</feature>
<dbReference type="InterPro" id="IPR014898">
    <property type="entry name" value="Znf_C2H2_LYAR"/>
</dbReference>
<reference evidence="11 12" key="1">
    <citation type="submission" date="2023-10" db="EMBL/GenBank/DDBJ databases">
        <title>Genomes of two closely related lineages of the louse Polyplax serrata with different host specificities.</title>
        <authorList>
            <person name="Martinu J."/>
            <person name="Tarabai H."/>
            <person name="Stefka J."/>
            <person name="Hypsa V."/>
        </authorList>
    </citation>
    <scope>NUCLEOTIDE SEQUENCE [LARGE SCALE GENOMIC DNA]</scope>
    <source>
        <strain evidence="11">HR10_N</strain>
    </source>
</reference>
<gene>
    <name evidence="11" type="ORF">RUM43_011875</name>
</gene>
<feature type="compositionally biased region" description="Basic and acidic residues" evidence="8">
    <location>
        <begin position="183"/>
        <end position="233"/>
    </location>
</feature>
<evidence type="ECO:0000256" key="7">
    <source>
        <dbReference type="PROSITE-ProRule" id="PRU01145"/>
    </source>
</evidence>
<dbReference type="GO" id="GO:0003677">
    <property type="term" value="F:DNA binding"/>
    <property type="evidence" value="ECO:0007669"/>
    <property type="project" value="InterPro"/>
</dbReference>
<feature type="region of interest" description="Disordered" evidence="8">
    <location>
        <begin position="158"/>
        <end position="496"/>
    </location>
</feature>
<evidence type="ECO:0008006" key="13">
    <source>
        <dbReference type="Google" id="ProtNLM"/>
    </source>
</evidence>
<evidence type="ECO:0000313" key="11">
    <source>
        <dbReference type="EMBL" id="KAK6634474.1"/>
    </source>
</evidence>
<dbReference type="GO" id="GO:0000122">
    <property type="term" value="P:negative regulation of transcription by RNA polymerase II"/>
    <property type="evidence" value="ECO:0007669"/>
    <property type="project" value="TreeGrafter"/>
</dbReference>
<feature type="compositionally biased region" description="Basic and acidic residues" evidence="8">
    <location>
        <begin position="247"/>
        <end position="274"/>
    </location>
</feature>
<feature type="compositionally biased region" description="Basic and acidic residues" evidence="8">
    <location>
        <begin position="304"/>
        <end position="316"/>
    </location>
</feature>
<feature type="compositionally biased region" description="Basic and acidic residues" evidence="8">
    <location>
        <begin position="331"/>
        <end position="343"/>
    </location>
</feature>
<evidence type="ECO:0000256" key="3">
    <source>
        <dbReference type="ARBA" id="ARBA00022737"/>
    </source>
</evidence>
<keyword evidence="2" id="KW-0479">Metal-binding</keyword>
<accession>A0AAN8PTZ7</accession>
<dbReference type="EMBL" id="JAWJWE010000005">
    <property type="protein sequence ID" value="KAK6634474.1"/>
    <property type="molecule type" value="Genomic_DNA"/>
</dbReference>
<dbReference type="InterPro" id="IPR039999">
    <property type="entry name" value="LYAR"/>
</dbReference>
<dbReference type="GO" id="GO:0008270">
    <property type="term" value="F:zinc ion binding"/>
    <property type="evidence" value="ECO:0007669"/>
    <property type="project" value="UniProtKB-KW"/>
</dbReference>
<feature type="compositionally biased region" description="Polar residues" evidence="8">
    <location>
        <begin position="344"/>
        <end position="354"/>
    </location>
</feature>
<dbReference type="GO" id="GO:0005730">
    <property type="term" value="C:nucleolus"/>
    <property type="evidence" value="ECO:0007669"/>
    <property type="project" value="TreeGrafter"/>
</dbReference>
<keyword evidence="5" id="KW-0862">Zinc</keyword>
<evidence type="ECO:0000256" key="5">
    <source>
        <dbReference type="ARBA" id="ARBA00022833"/>
    </source>
</evidence>
<sequence length="568" mass="63293">MVFFTCSNCGDSVKKPAVAKHLQTKCRIRDLALTCMDCLKEFRGNEYEAHTKCLSEKERYSAKGNSAQRAQDKGEKKQKTWHECMQMVLKKPTLKPDERDLIRSISKYDNVPRKKAKFVNFLTHAFKQYTNRTELIERVWNEIELVFKEVSTSINEANKQLQKQAKPEPKQPKPDPSATSKQVKAETKQSKQDTNKPAKQEGKQTKQESKQSKADQKSQKGEAKTQKQSKEPKQQQQQQQQQQQKQSKGDGKQQKQDPKNAAKGTAKTDEGSAKDKKRKRTAEEPVEVNADAGKTDKQKKKKQKSTDEKKVDKVEGNDDDVDMFDACDEPTTEKINRKRKADELSQTESNNSVADQGESGMKKKKKKNEKSSESQVTGSEAPKSEESAKSKKKSKATGGGGGGSGGSGNTESKGASEKQKSGGGDANAVKKEKKPKKSENKENISDKQGGGGSEKPAKAAVKTKVDQQGEGEKAAPKPKKVKTESAAAPQGKTEGADHFDWKATILQVLNQDGKNNRIQLQKLQKKVLQLHCQVLNCENSDKKKSKFMKKLKEMQEVTMDKDFVVLKS</sequence>
<feature type="compositionally biased region" description="Gly residues" evidence="8">
    <location>
        <begin position="397"/>
        <end position="408"/>
    </location>
</feature>